<dbReference type="GO" id="GO:0006543">
    <property type="term" value="P:L-glutamine catabolic process"/>
    <property type="evidence" value="ECO:0007669"/>
    <property type="project" value="TreeGrafter"/>
</dbReference>
<reference evidence="9 10" key="1">
    <citation type="submission" date="2018-06" db="EMBL/GenBank/DDBJ databases">
        <title>Genomic Encyclopedia of Type Strains, Phase IV (KMG-IV): sequencing the most valuable type-strain genomes for metagenomic binning, comparative biology and taxonomic classification.</title>
        <authorList>
            <person name="Goeker M."/>
        </authorList>
    </citation>
    <scope>NUCLEOTIDE SEQUENCE [LARGE SCALE GENOMIC DNA]</scope>
    <source>
        <strain evidence="9 10">DSM 44599</strain>
    </source>
</reference>
<evidence type="ECO:0000256" key="5">
    <source>
        <dbReference type="ARBA" id="ARBA00049534"/>
    </source>
</evidence>
<feature type="binding site" evidence="7">
    <location>
        <position position="64"/>
    </location>
    <ligand>
        <name>substrate</name>
    </ligand>
</feature>
<dbReference type="Gene3D" id="3.40.710.10">
    <property type="entry name" value="DD-peptidase/beta-lactamase superfamily"/>
    <property type="match status" value="1"/>
</dbReference>
<comment type="similarity">
    <text evidence="1 7">Belongs to the glutaminase family.</text>
</comment>
<dbReference type="EMBL" id="QNRE01000013">
    <property type="protein sequence ID" value="RBO86556.1"/>
    <property type="molecule type" value="Genomic_DNA"/>
</dbReference>
<keyword evidence="10" id="KW-1185">Reference proteome</keyword>
<feature type="binding site" evidence="7">
    <location>
        <position position="261"/>
    </location>
    <ligand>
        <name>substrate</name>
    </ligand>
</feature>
<organism evidence="9 10">
    <name type="scientific">Nocardia puris</name>
    <dbReference type="NCBI Taxonomy" id="208602"/>
    <lineage>
        <taxon>Bacteria</taxon>
        <taxon>Bacillati</taxon>
        <taxon>Actinomycetota</taxon>
        <taxon>Actinomycetes</taxon>
        <taxon>Mycobacteriales</taxon>
        <taxon>Nocardiaceae</taxon>
        <taxon>Nocardia</taxon>
    </lineage>
</organism>
<name>A0A366D972_9NOCA</name>
<dbReference type="InterPro" id="IPR002645">
    <property type="entry name" value="STAS_dom"/>
</dbReference>
<evidence type="ECO:0000313" key="10">
    <source>
        <dbReference type="Proteomes" id="UP000252586"/>
    </source>
</evidence>
<proteinExistence type="inferred from homology"/>
<accession>A0A366D972</accession>
<comment type="subunit">
    <text evidence="2 7">Homotetramer.</text>
</comment>
<feature type="binding site" evidence="7">
    <location>
        <position position="191"/>
    </location>
    <ligand>
        <name>substrate</name>
    </ligand>
</feature>
<evidence type="ECO:0000256" key="2">
    <source>
        <dbReference type="ARBA" id="ARBA00011881"/>
    </source>
</evidence>
<dbReference type="PROSITE" id="PS50801">
    <property type="entry name" value="STAS"/>
    <property type="match status" value="1"/>
</dbReference>
<evidence type="ECO:0000256" key="1">
    <source>
        <dbReference type="ARBA" id="ARBA00011076"/>
    </source>
</evidence>
<protein>
    <recommendedName>
        <fullName evidence="6 7">Glutaminase</fullName>
        <ecNumber evidence="3 7">3.5.1.2</ecNumber>
    </recommendedName>
</protein>
<dbReference type="InterPro" id="IPR012338">
    <property type="entry name" value="Beta-lactam/transpept-like"/>
</dbReference>
<evidence type="ECO:0000256" key="3">
    <source>
        <dbReference type="ARBA" id="ARBA00012918"/>
    </source>
</evidence>
<evidence type="ECO:0000313" key="9">
    <source>
        <dbReference type="EMBL" id="RBO86556.1"/>
    </source>
</evidence>
<dbReference type="InterPro" id="IPR015868">
    <property type="entry name" value="Glutaminase"/>
</dbReference>
<dbReference type="Gene3D" id="3.30.750.24">
    <property type="entry name" value="STAS domain"/>
    <property type="match status" value="2"/>
</dbReference>
<comment type="caution">
    <text evidence="9">The sequence shown here is derived from an EMBL/GenBank/DDBJ whole genome shotgun (WGS) entry which is preliminary data.</text>
</comment>
<feature type="domain" description="STAS" evidence="8">
    <location>
        <begin position="316"/>
        <end position="391"/>
    </location>
</feature>
<feature type="binding site" evidence="7">
    <location>
        <position position="243"/>
    </location>
    <ligand>
        <name>substrate</name>
    </ligand>
</feature>
<dbReference type="EC" id="3.5.1.2" evidence="3 7"/>
<dbReference type="Proteomes" id="UP000252586">
    <property type="component" value="Unassembled WGS sequence"/>
</dbReference>
<dbReference type="NCBIfam" id="NF002134">
    <property type="entry name" value="PRK00971.1-4"/>
    <property type="match status" value="1"/>
</dbReference>
<evidence type="ECO:0000256" key="7">
    <source>
        <dbReference type="HAMAP-Rule" id="MF_00313"/>
    </source>
</evidence>
<feature type="binding site" evidence="7">
    <location>
        <position position="114"/>
    </location>
    <ligand>
        <name>substrate</name>
    </ligand>
</feature>
<dbReference type="PANTHER" id="PTHR12544">
    <property type="entry name" value="GLUTAMINASE"/>
    <property type="match status" value="1"/>
</dbReference>
<evidence type="ECO:0000256" key="4">
    <source>
        <dbReference type="ARBA" id="ARBA00022801"/>
    </source>
</evidence>
<dbReference type="Pfam" id="PF04960">
    <property type="entry name" value="Glutaminase"/>
    <property type="match status" value="1"/>
</dbReference>
<dbReference type="STRING" id="1210090.GCA_001613185_02781"/>
<keyword evidence="4 7" id="KW-0378">Hydrolase</keyword>
<dbReference type="PANTHER" id="PTHR12544:SF29">
    <property type="entry name" value="GLUTAMINASE"/>
    <property type="match status" value="1"/>
</dbReference>
<feature type="binding site" evidence="7">
    <location>
        <position position="160"/>
    </location>
    <ligand>
        <name>substrate</name>
    </ligand>
</feature>
<dbReference type="SUPFAM" id="SSF56601">
    <property type="entry name" value="beta-lactamase/transpeptidase-like"/>
    <property type="match status" value="1"/>
</dbReference>
<dbReference type="AlphaFoldDB" id="A0A366D972"/>
<dbReference type="NCBIfam" id="TIGR03814">
    <property type="entry name" value="Gln_ase"/>
    <property type="match status" value="1"/>
</dbReference>
<dbReference type="RefSeq" id="WP_067508614.1">
    <property type="nucleotide sequence ID" value="NZ_QNRE01000013.1"/>
</dbReference>
<keyword evidence="7" id="KW-0007">Acetylation</keyword>
<evidence type="ECO:0000259" key="8">
    <source>
        <dbReference type="PROSITE" id="PS50801"/>
    </source>
</evidence>
<dbReference type="HAMAP" id="MF_00313">
    <property type="entry name" value="Glutaminase"/>
    <property type="match status" value="1"/>
</dbReference>
<dbReference type="SUPFAM" id="SSF52091">
    <property type="entry name" value="SpoIIaa-like"/>
    <property type="match status" value="1"/>
</dbReference>
<dbReference type="GO" id="GO:0004359">
    <property type="term" value="F:glutaminase activity"/>
    <property type="evidence" value="ECO:0007669"/>
    <property type="project" value="UniProtKB-UniRule"/>
</dbReference>
<dbReference type="GO" id="GO:0006537">
    <property type="term" value="P:glutamate biosynthetic process"/>
    <property type="evidence" value="ECO:0007669"/>
    <property type="project" value="TreeGrafter"/>
</dbReference>
<dbReference type="FunFam" id="3.40.710.10:FF:000005">
    <property type="entry name" value="Glutaminase"/>
    <property type="match status" value="1"/>
</dbReference>
<dbReference type="InterPro" id="IPR036513">
    <property type="entry name" value="STAS_dom_sf"/>
</dbReference>
<comment type="catalytic activity">
    <reaction evidence="5 7">
        <text>L-glutamine + H2O = L-glutamate + NH4(+)</text>
        <dbReference type="Rhea" id="RHEA:15889"/>
        <dbReference type="ChEBI" id="CHEBI:15377"/>
        <dbReference type="ChEBI" id="CHEBI:28938"/>
        <dbReference type="ChEBI" id="CHEBI:29985"/>
        <dbReference type="ChEBI" id="CHEBI:58359"/>
        <dbReference type="EC" id="3.5.1.2"/>
    </reaction>
</comment>
<dbReference type="OrthoDB" id="9788822at2"/>
<sequence length="412" mass="43268">MRSPVGDYLQEVLDALADERSGAVADYIPDLANADPDVFGAAVTTVAGRTYAAGDDEVEFSIQSISKPFAYAAALLDRGKETVLAAVGVEPSGEAFNELSLETGSRRPKNPMINVGAIATHDLLVGPGASVADKVERAREFFSALAGRELGIDESVFASELATADRNLSIAHMLRNYGVLQDDPHEVVEGYTRQCSITVTVGDLAVMGATLANGGVQPRTGERLMPPEVARQTLTVMAAAGMYDGVGEWFATVGIPAKSGVAGGLLGALPGQCGIAVVSPRLDAHGNSVRGIKVFQRLSADMGMHLMDSVPYGSTVLRGVHTSGGETVFELQGVIQFSGGEAVLHGLESDTSGTAVVLDLSRVDRMNDVGRRMLLEGLRRMRLDGRAVALIDPDRVLPDPDLGDGTLPEIRG</sequence>
<evidence type="ECO:0000256" key="6">
    <source>
        <dbReference type="ARBA" id="ARBA00070405"/>
    </source>
</evidence>
<feature type="binding site" evidence="7">
    <location>
        <position position="167"/>
    </location>
    <ligand>
        <name>substrate</name>
    </ligand>
</feature>
<gene>
    <name evidence="7" type="primary">glsA</name>
    <name evidence="9" type="ORF">DFR74_11399</name>
</gene>